<dbReference type="GO" id="GO:0016887">
    <property type="term" value="F:ATP hydrolysis activity"/>
    <property type="evidence" value="ECO:0007669"/>
    <property type="project" value="InterPro"/>
</dbReference>
<proteinExistence type="predicted"/>
<sequence length="413" mass="46989">MGGFKELVIPESHRELLIGLVRNQVSPAEAVDGKNYAKAESSAQIDIVRGKGQGLIILLHGPPGSGKTSTAETLAAYTRRPLYPITCGDLGTEPVQVEEALVEHTERAQKWGCILLLDEADVFLAQRTWRDTNHNALVSVFLRQLEYYSGILFLTTNRVGVMDEAFKSRIHVSLAYPTIELQETENIWKGILDRLERNNKTEAVKVKFDRDALISFARKHYKQYEKAGSAWNGRQIRNAFQLAIALGHHERDKALAEANLTDEQAAQTGEKKWMTVKLRVKNFRNIADTARDFEDYLHSVRGSDTVHAKDLGLRDDEHSHYRTDGMMTPAKKEYSRSMQQSASPRLTRETSSPFSTPARDRQREREIKEQDRPSASQGRRRGRKIEPKEEDENSGLDEKEDDEEIIEELEDDD</sequence>
<protein>
    <recommendedName>
        <fullName evidence="2">AAA+ ATPase domain-containing protein</fullName>
    </recommendedName>
</protein>
<gene>
    <name evidence="3" type="ORF">CMUS01_05569</name>
</gene>
<keyword evidence="4" id="KW-1185">Reference proteome</keyword>
<dbReference type="GO" id="GO:0005524">
    <property type="term" value="F:ATP binding"/>
    <property type="evidence" value="ECO:0007669"/>
    <property type="project" value="InterPro"/>
</dbReference>
<accession>A0A8H6KQR5</accession>
<dbReference type="CDD" id="cd19481">
    <property type="entry name" value="RecA-like_protease"/>
    <property type="match status" value="1"/>
</dbReference>
<feature type="compositionally biased region" description="Polar residues" evidence="1">
    <location>
        <begin position="336"/>
        <end position="355"/>
    </location>
</feature>
<feature type="region of interest" description="Disordered" evidence="1">
    <location>
        <begin position="313"/>
        <end position="413"/>
    </location>
</feature>
<feature type="compositionally biased region" description="Basic and acidic residues" evidence="1">
    <location>
        <begin position="313"/>
        <end position="323"/>
    </location>
</feature>
<organism evidence="3 4">
    <name type="scientific">Colletotrichum musicola</name>
    <dbReference type="NCBI Taxonomy" id="2175873"/>
    <lineage>
        <taxon>Eukaryota</taxon>
        <taxon>Fungi</taxon>
        <taxon>Dikarya</taxon>
        <taxon>Ascomycota</taxon>
        <taxon>Pezizomycotina</taxon>
        <taxon>Sordariomycetes</taxon>
        <taxon>Hypocreomycetidae</taxon>
        <taxon>Glomerellales</taxon>
        <taxon>Glomerellaceae</taxon>
        <taxon>Colletotrichum</taxon>
        <taxon>Colletotrichum orchidearum species complex</taxon>
    </lineage>
</organism>
<feature type="compositionally biased region" description="Acidic residues" evidence="1">
    <location>
        <begin position="388"/>
        <end position="413"/>
    </location>
</feature>
<evidence type="ECO:0000259" key="2">
    <source>
        <dbReference type="SMART" id="SM00382"/>
    </source>
</evidence>
<dbReference type="Pfam" id="PF23232">
    <property type="entry name" value="AAA_lid_13"/>
    <property type="match status" value="1"/>
</dbReference>
<dbReference type="SMART" id="SM00382">
    <property type="entry name" value="AAA"/>
    <property type="match status" value="1"/>
</dbReference>
<evidence type="ECO:0000256" key="1">
    <source>
        <dbReference type="SAM" id="MobiDB-lite"/>
    </source>
</evidence>
<reference evidence="3" key="1">
    <citation type="journal article" date="2020" name="Phytopathology">
        <title>Genome Sequence Resources of Colletotrichum truncatum, C. plurivorum, C. musicola, and C. sojae: Four Species Pathogenic to Soybean (Glycine max).</title>
        <authorList>
            <person name="Rogerio F."/>
            <person name="Boufleur T.R."/>
            <person name="Ciampi-Guillardi M."/>
            <person name="Sukno S.A."/>
            <person name="Thon M.R."/>
            <person name="Massola Junior N.S."/>
            <person name="Baroncelli R."/>
        </authorList>
    </citation>
    <scope>NUCLEOTIDE SEQUENCE</scope>
    <source>
        <strain evidence="3">LFN0074</strain>
    </source>
</reference>
<dbReference type="InterPro" id="IPR003959">
    <property type="entry name" value="ATPase_AAA_core"/>
</dbReference>
<dbReference type="PANTHER" id="PTHR46411">
    <property type="entry name" value="FAMILY ATPASE, PUTATIVE-RELATED"/>
    <property type="match status" value="1"/>
</dbReference>
<feature type="compositionally biased region" description="Basic and acidic residues" evidence="1">
    <location>
        <begin position="358"/>
        <end position="372"/>
    </location>
</feature>
<dbReference type="Proteomes" id="UP000639643">
    <property type="component" value="Unassembled WGS sequence"/>
</dbReference>
<dbReference type="InterPro" id="IPR056599">
    <property type="entry name" value="AAA_lid_fung"/>
</dbReference>
<dbReference type="OrthoDB" id="10042665at2759"/>
<feature type="domain" description="AAA+ ATPase" evidence="2">
    <location>
        <begin position="53"/>
        <end position="180"/>
    </location>
</feature>
<dbReference type="InterPro" id="IPR003593">
    <property type="entry name" value="AAA+_ATPase"/>
</dbReference>
<comment type="caution">
    <text evidence="3">The sequence shown here is derived from an EMBL/GenBank/DDBJ whole genome shotgun (WGS) entry which is preliminary data.</text>
</comment>
<dbReference type="SUPFAM" id="SSF52540">
    <property type="entry name" value="P-loop containing nucleoside triphosphate hydrolases"/>
    <property type="match status" value="1"/>
</dbReference>
<dbReference type="EMBL" id="WIGM01000167">
    <property type="protein sequence ID" value="KAF6835974.1"/>
    <property type="molecule type" value="Genomic_DNA"/>
</dbReference>
<dbReference type="PANTHER" id="PTHR46411:SF2">
    <property type="entry name" value="AAA+ ATPASE DOMAIN-CONTAINING PROTEIN"/>
    <property type="match status" value="1"/>
</dbReference>
<dbReference type="AlphaFoldDB" id="A0A8H6KQR5"/>
<dbReference type="Gene3D" id="3.40.50.300">
    <property type="entry name" value="P-loop containing nucleotide triphosphate hydrolases"/>
    <property type="match status" value="1"/>
</dbReference>
<dbReference type="InterPro" id="IPR027417">
    <property type="entry name" value="P-loop_NTPase"/>
</dbReference>
<name>A0A8H6KQR5_9PEZI</name>
<evidence type="ECO:0000313" key="3">
    <source>
        <dbReference type="EMBL" id="KAF6835974.1"/>
    </source>
</evidence>
<evidence type="ECO:0000313" key="4">
    <source>
        <dbReference type="Proteomes" id="UP000639643"/>
    </source>
</evidence>
<dbReference type="Pfam" id="PF00004">
    <property type="entry name" value="AAA"/>
    <property type="match status" value="1"/>
</dbReference>